<organism evidence="1 2">
    <name type="scientific">Shewanella sairae</name>
    <dbReference type="NCBI Taxonomy" id="190310"/>
    <lineage>
        <taxon>Bacteria</taxon>
        <taxon>Pseudomonadati</taxon>
        <taxon>Pseudomonadota</taxon>
        <taxon>Gammaproteobacteria</taxon>
        <taxon>Alteromonadales</taxon>
        <taxon>Shewanellaceae</taxon>
        <taxon>Shewanella</taxon>
    </lineage>
</organism>
<gene>
    <name evidence="1" type="ORF">TUM4438_46700</name>
</gene>
<accession>A0ABQ4NST1</accession>
<sequence>MTSWRISENEGLGGIDTREDKQRLTHTYERKQAMKCFVAGV</sequence>
<proteinExistence type="predicted"/>
<reference evidence="1" key="1">
    <citation type="submission" date="2021-05" db="EMBL/GenBank/DDBJ databases">
        <title>Molecular characterization for Shewanella algae harboring chromosomal blaOXA-55-like strains isolated from clinical and environment sample.</title>
        <authorList>
            <person name="Ohama Y."/>
            <person name="Aoki K."/>
            <person name="Harada S."/>
            <person name="Moriya K."/>
            <person name="Ishii Y."/>
            <person name="Tateda K."/>
        </authorList>
    </citation>
    <scope>NUCLEOTIDE SEQUENCE</scope>
    <source>
        <strain evidence="1">JCM 11563</strain>
    </source>
</reference>
<comment type="caution">
    <text evidence="1">The sequence shown here is derived from an EMBL/GenBank/DDBJ whole genome shotgun (WGS) entry which is preliminary data.</text>
</comment>
<keyword evidence="2" id="KW-1185">Reference proteome</keyword>
<evidence type="ECO:0000313" key="2">
    <source>
        <dbReference type="Proteomes" id="UP000887104"/>
    </source>
</evidence>
<name>A0ABQ4NST1_9GAMM</name>
<dbReference type="EMBL" id="BPEY01000331">
    <property type="protein sequence ID" value="GIU02330.1"/>
    <property type="molecule type" value="Genomic_DNA"/>
</dbReference>
<protein>
    <submittedName>
        <fullName evidence="1">Uncharacterized protein</fullName>
    </submittedName>
</protein>
<evidence type="ECO:0000313" key="1">
    <source>
        <dbReference type="EMBL" id="GIU02330.1"/>
    </source>
</evidence>
<dbReference type="Proteomes" id="UP000887104">
    <property type="component" value="Unassembled WGS sequence"/>
</dbReference>